<organism evidence="1 2">
    <name type="scientific">Herbaspirillum rhizosphaerae</name>
    <dbReference type="NCBI Taxonomy" id="346179"/>
    <lineage>
        <taxon>Bacteria</taxon>
        <taxon>Pseudomonadati</taxon>
        <taxon>Pseudomonadota</taxon>
        <taxon>Betaproteobacteria</taxon>
        <taxon>Burkholderiales</taxon>
        <taxon>Oxalobacteraceae</taxon>
        <taxon>Herbaspirillum</taxon>
    </lineage>
</organism>
<accession>A0ABW8ZCF0</accession>
<reference evidence="1 2" key="1">
    <citation type="journal article" date="2024" name="Chem. Sci.">
        <title>Discovery of megapolipeptins by genome mining of a Burkholderiales bacteria collection.</title>
        <authorList>
            <person name="Paulo B.S."/>
            <person name="Recchia M.J.J."/>
            <person name="Lee S."/>
            <person name="Fergusson C.H."/>
            <person name="Romanowski S.B."/>
            <person name="Hernandez A."/>
            <person name="Krull N."/>
            <person name="Liu D.Y."/>
            <person name="Cavanagh H."/>
            <person name="Bos A."/>
            <person name="Gray C.A."/>
            <person name="Murphy B.T."/>
            <person name="Linington R.G."/>
            <person name="Eustaquio A.S."/>
        </authorList>
    </citation>
    <scope>NUCLEOTIDE SEQUENCE [LARGE SCALE GENOMIC DNA]</scope>
    <source>
        <strain evidence="1 2">RL21-008-BIB-B</strain>
    </source>
</reference>
<gene>
    <name evidence="1" type="ORF">PQR63_20760</name>
</gene>
<keyword evidence="2" id="KW-1185">Reference proteome</keyword>
<evidence type="ECO:0000313" key="2">
    <source>
        <dbReference type="Proteomes" id="UP001629214"/>
    </source>
</evidence>
<proteinExistence type="predicted"/>
<name>A0ABW8ZCF0_9BURK</name>
<dbReference type="EMBL" id="JAQQFR010000016">
    <property type="protein sequence ID" value="MFL9880842.1"/>
    <property type="molecule type" value="Genomic_DNA"/>
</dbReference>
<dbReference type="Proteomes" id="UP001629214">
    <property type="component" value="Unassembled WGS sequence"/>
</dbReference>
<dbReference type="RefSeq" id="WP_408169849.1">
    <property type="nucleotide sequence ID" value="NZ_JAQQFR010000016.1"/>
</dbReference>
<evidence type="ECO:0000313" key="1">
    <source>
        <dbReference type="EMBL" id="MFL9880842.1"/>
    </source>
</evidence>
<protein>
    <submittedName>
        <fullName evidence="1">ASCH domain-containing protein</fullName>
    </submittedName>
</protein>
<comment type="caution">
    <text evidence="1">The sequence shown here is derived from an EMBL/GenBank/DDBJ whole genome shotgun (WGS) entry which is preliminary data.</text>
</comment>
<sequence>MADLILPVKAIYFHQIREGSKPEEFRLDNEYWRKRLVGKTFDRVIVTLGYPKAGDTSRRVIRPWRGYVMRTITHEFFGNMPQHVFAINVSVPGAEGE</sequence>